<evidence type="ECO:0000256" key="2">
    <source>
        <dbReference type="ARBA" id="ARBA00023125"/>
    </source>
</evidence>
<dbReference type="InterPro" id="IPR011711">
    <property type="entry name" value="GntR_C"/>
</dbReference>
<gene>
    <name evidence="5" type="ORF">RM779_08695</name>
</gene>
<keyword evidence="1" id="KW-0805">Transcription regulation</keyword>
<evidence type="ECO:0000259" key="4">
    <source>
        <dbReference type="PROSITE" id="PS50949"/>
    </source>
</evidence>
<dbReference type="CDD" id="cd07377">
    <property type="entry name" value="WHTH_GntR"/>
    <property type="match status" value="1"/>
</dbReference>
<accession>A0ABU2S157</accession>
<reference evidence="6" key="1">
    <citation type="submission" date="2023-07" db="EMBL/GenBank/DDBJ databases">
        <title>30 novel species of actinomycetes from the DSMZ collection.</title>
        <authorList>
            <person name="Nouioui I."/>
        </authorList>
    </citation>
    <scope>NUCLEOTIDE SEQUENCE [LARGE SCALE GENOMIC DNA]</scope>
    <source>
        <strain evidence="6">DSM 41886</strain>
    </source>
</reference>
<name>A0ABU2S157_9ACTN</name>
<dbReference type="PROSITE" id="PS50949">
    <property type="entry name" value="HTH_GNTR"/>
    <property type="match status" value="1"/>
</dbReference>
<dbReference type="InterPro" id="IPR000524">
    <property type="entry name" value="Tscrpt_reg_HTH_GntR"/>
</dbReference>
<keyword evidence="3" id="KW-0804">Transcription</keyword>
<evidence type="ECO:0000256" key="1">
    <source>
        <dbReference type="ARBA" id="ARBA00023015"/>
    </source>
</evidence>
<proteinExistence type="predicted"/>
<dbReference type="InterPro" id="IPR036388">
    <property type="entry name" value="WH-like_DNA-bd_sf"/>
</dbReference>
<keyword evidence="6" id="KW-1185">Reference proteome</keyword>
<dbReference type="RefSeq" id="WP_311617092.1">
    <property type="nucleotide sequence ID" value="NZ_JAVREV010000004.1"/>
</dbReference>
<dbReference type="Pfam" id="PF00392">
    <property type="entry name" value="GntR"/>
    <property type="match status" value="1"/>
</dbReference>
<dbReference type="Gene3D" id="1.20.120.530">
    <property type="entry name" value="GntR ligand-binding domain-like"/>
    <property type="match status" value="1"/>
</dbReference>
<keyword evidence="2" id="KW-0238">DNA-binding</keyword>
<evidence type="ECO:0000313" key="6">
    <source>
        <dbReference type="Proteomes" id="UP001183615"/>
    </source>
</evidence>
<dbReference type="SUPFAM" id="SSF48008">
    <property type="entry name" value="GntR ligand-binding domain-like"/>
    <property type="match status" value="1"/>
</dbReference>
<dbReference type="PRINTS" id="PR00035">
    <property type="entry name" value="HTHGNTR"/>
</dbReference>
<dbReference type="InterPro" id="IPR036390">
    <property type="entry name" value="WH_DNA-bd_sf"/>
</dbReference>
<dbReference type="SMART" id="SM00895">
    <property type="entry name" value="FCD"/>
    <property type="match status" value="1"/>
</dbReference>
<dbReference type="EMBL" id="JAVREV010000004">
    <property type="protein sequence ID" value="MDT0442675.1"/>
    <property type="molecule type" value="Genomic_DNA"/>
</dbReference>
<feature type="domain" description="HTH gntR-type" evidence="4">
    <location>
        <begin position="1"/>
        <end position="69"/>
    </location>
</feature>
<evidence type="ECO:0000256" key="3">
    <source>
        <dbReference type="ARBA" id="ARBA00023163"/>
    </source>
</evidence>
<evidence type="ECO:0000313" key="5">
    <source>
        <dbReference type="EMBL" id="MDT0442675.1"/>
    </source>
</evidence>
<protein>
    <submittedName>
        <fullName evidence="5">FadR/GntR family transcriptional regulator</fullName>
    </submittedName>
</protein>
<dbReference type="SUPFAM" id="SSF46785">
    <property type="entry name" value="Winged helix' DNA-binding domain"/>
    <property type="match status" value="1"/>
</dbReference>
<dbReference type="Gene3D" id="1.10.10.10">
    <property type="entry name" value="Winged helix-like DNA-binding domain superfamily/Winged helix DNA-binding domain"/>
    <property type="match status" value="1"/>
</dbReference>
<dbReference type="Pfam" id="PF07729">
    <property type="entry name" value="FCD"/>
    <property type="match status" value="1"/>
</dbReference>
<sequence length="231" mass="25110">MGLIDDAVDSLKGMLISGEIGPGDRLPVEKDLAARLGVSRSSLREAVRALAAMGVLSTRQGDGTYVTTLAPDMLLAALGFAVDVQRDRTVLQFFQVRRLLEPQAAALAATRIQPTTLAELEELLREAEELVRGAEVDHTALVENDLRFHALVNGASGNPVLAAVIEGMSGGTTRARIWRGKTDARAVERTVGEHRAILTALRDRDPDRARLRAEAHIVEVEDWLREHLAVD</sequence>
<dbReference type="SMART" id="SM00345">
    <property type="entry name" value="HTH_GNTR"/>
    <property type="match status" value="1"/>
</dbReference>
<comment type="caution">
    <text evidence="5">The sequence shown here is derived from an EMBL/GenBank/DDBJ whole genome shotgun (WGS) entry which is preliminary data.</text>
</comment>
<organism evidence="5 6">
    <name type="scientific">Streptomyces johnsoniae</name>
    <dbReference type="NCBI Taxonomy" id="3075532"/>
    <lineage>
        <taxon>Bacteria</taxon>
        <taxon>Bacillati</taxon>
        <taxon>Actinomycetota</taxon>
        <taxon>Actinomycetes</taxon>
        <taxon>Kitasatosporales</taxon>
        <taxon>Streptomycetaceae</taxon>
        <taxon>Streptomyces</taxon>
    </lineage>
</organism>
<dbReference type="Proteomes" id="UP001183615">
    <property type="component" value="Unassembled WGS sequence"/>
</dbReference>
<dbReference type="PANTHER" id="PTHR43537">
    <property type="entry name" value="TRANSCRIPTIONAL REGULATOR, GNTR FAMILY"/>
    <property type="match status" value="1"/>
</dbReference>
<dbReference type="PANTHER" id="PTHR43537:SF5">
    <property type="entry name" value="UXU OPERON TRANSCRIPTIONAL REGULATOR"/>
    <property type="match status" value="1"/>
</dbReference>
<dbReference type="InterPro" id="IPR008920">
    <property type="entry name" value="TF_FadR/GntR_C"/>
</dbReference>